<dbReference type="GO" id="GO:0008982">
    <property type="term" value="F:protein-N(PI)-phosphohistidine-sugar phosphotransferase activity"/>
    <property type="evidence" value="ECO:0007669"/>
    <property type="project" value="InterPro"/>
</dbReference>
<dbReference type="AlphaFoldDB" id="A0A412G4M1"/>
<accession>A0A412G4M1</accession>
<proteinExistence type="predicted"/>
<name>A0A412G4M1_9FIRM</name>
<dbReference type="PANTHER" id="PTHR30505">
    <property type="entry name" value="FRUCTOSE-LIKE PERMEASE"/>
    <property type="match status" value="1"/>
</dbReference>
<keyword evidence="4" id="KW-0762">Sugar transport</keyword>
<evidence type="ECO:0000256" key="5">
    <source>
        <dbReference type="ARBA" id="ARBA00022683"/>
    </source>
</evidence>
<keyword evidence="5" id="KW-0598">Phosphotransferase system</keyword>
<keyword evidence="3" id="KW-1003">Cell membrane</keyword>
<dbReference type="Proteomes" id="UP000284178">
    <property type="component" value="Unassembled WGS sequence"/>
</dbReference>
<evidence type="ECO:0000313" key="11">
    <source>
        <dbReference type="EMBL" id="RGR75555.1"/>
    </source>
</evidence>
<keyword evidence="12" id="KW-1185">Reference proteome</keyword>
<evidence type="ECO:0000256" key="3">
    <source>
        <dbReference type="ARBA" id="ARBA00022475"/>
    </source>
</evidence>
<dbReference type="RefSeq" id="WP_117894285.1">
    <property type="nucleotide sequence ID" value="NZ_CABJCV010000004.1"/>
</dbReference>
<keyword evidence="7 9" id="KW-1133">Transmembrane helix</keyword>
<dbReference type="GO" id="GO:0005886">
    <property type="term" value="C:plasma membrane"/>
    <property type="evidence" value="ECO:0007669"/>
    <property type="project" value="UniProtKB-SubCell"/>
</dbReference>
<organism evidence="11 12">
    <name type="scientific">Holdemania filiformis</name>
    <dbReference type="NCBI Taxonomy" id="61171"/>
    <lineage>
        <taxon>Bacteria</taxon>
        <taxon>Bacillati</taxon>
        <taxon>Bacillota</taxon>
        <taxon>Erysipelotrichia</taxon>
        <taxon>Erysipelotrichales</taxon>
        <taxon>Erysipelotrichaceae</taxon>
        <taxon>Holdemania</taxon>
    </lineage>
</organism>
<evidence type="ECO:0000256" key="2">
    <source>
        <dbReference type="ARBA" id="ARBA00022448"/>
    </source>
</evidence>
<protein>
    <recommendedName>
        <fullName evidence="10">PTS EIIC type-2 domain-containing protein</fullName>
    </recommendedName>
</protein>
<comment type="subcellular location">
    <subcellularLocation>
        <location evidence="1">Cell membrane</location>
        <topology evidence="1">Multi-pass membrane protein</topology>
    </subcellularLocation>
</comment>
<dbReference type="InterPro" id="IPR013014">
    <property type="entry name" value="PTS_EIIC_2"/>
</dbReference>
<dbReference type="PANTHER" id="PTHR30505:SF0">
    <property type="entry name" value="FRUCTOSE-LIKE PTS SYSTEM EIIBC COMPONENT-RELATED"/>
    <property type="match status" value="1"/>
</dbReference>
<evidence type="ECO:0000313" key="12">
    <source>
        <dbReference type="Proteomes" id="UP000284178"/>
    </source>
</evidence>
<evidence type="ECO:0000259" key="10">
    <source>
        <dbReference type="PROSITE" id="PS51104"/>
    </source>
</evidence>
<feature type="transmembrane region" description="Helical" evidence="9">
    <location>
        <begin position="292"/>
        <end position="311"/>
    </location>
</feature>
<dbReference type="GO" id="GO:0090563">
    <property type="term" value="F:protein-phosphocysteine-sugar phosphotransferase activity"/>
    <property type="evidence" value="ECO:0007669"/>
    <property type="project" value="TreeGrafter"/>
</dbReference>
<feature type="transmembrane region" description="Helical" evidence="9">
    <location>
        <begin position="149"/>
        <end position="167"/>
    </location>
</feature>
<reference evidence="11 12" key="1">
    <citation type="submission" date="2018-08" db="EMBL/GenBank/DDBJ databases">
        <title>A genome reference for cultivated species of the human gut microbiota.</title>
        <authorList>
            <person name="Zou Y."/>
            <person name="Xue W."/>
            <person name="Luo G."/>
        </authorList>
    </citation>
    <scope>NUCLEOTIDE SEQUENCE [LARGE SCALE GENOMIC DNA]</scope>
    <source>
        <strain evidence="11 12">AF24-29</strain>
    </source>
</reference>
<dbReference type="GO" id="GO:0009401">
    <property type="term" value="P:phosphoenolpyruvate-dependent sugar phosphotransferase system"/>
    <property type="evidence" value="ECO:0007669"/>
    <property type="project" value="UniProtKB-KW"/>
</dbReference>
<keyword evidence="2" id="KW-0813">Transport</keyword>
<dbReference type="InterPro" id="IPR003352">
    <property type="entry name" value="PTS_EIIC"/>
</dbReference>
<dbReference type="PROSITE" id="PS51104">
    <property type="entry name" value="PTS_EIIC_TYPE_2"/>
    <property type="match status" value="1"/>
</dbReference>
<keyword evidence="8 9" id="KW-0472">Membrane</keyword>
<evidence type="ECO:0000256" key="6">
    <source>
        <dbReference type="ARBA" id="ARBA00022692"/>
    </source>
</evidence>
<comment type="caution">
    <text evidence="11">The sequence shown here is derived from an EMBL/GenBank/DDBJ whole genome shotgun (WGS) entry which is preliminary data.</text>
</comment>
<feature type="transmembrane region" description="Helical" evidence="9">
    <location>
        <begin position="228"/>
        <end position="247"/>
    </location>
</feature>
<evidence type="ECO:0000256" key="1">
    <source>
        <dbReference type="ARBA" id="ARBA00004651"/>
    </source>
</evidence>
<evidence type="ECO:0000256" key="8">
    <source>
        <dbReference type="ARBA" id="ARBA00023136"/>
    </source>
</evidence>
<evidence type="ECO:0000256" key="4">
    <source>
        <dbReference type="ARBA" id="ARBA00022597"/>
    </source>
</evidence>
<dbReference type="GeneID" id="83014720"/>
<keyword evidence="6 9" id="KW-0812">Transmembrane</keyword>
<feature type="transmembrane region" description="Helical" evidence="9">
    <location>
        <begin position="331"/>
        <end position="350"/>
    </location>
</feature>
<sequence length="365" mass="38300">MSSTTMKQGFTTFQKHLMTGIGYMIPVIVAPGIVMGVAQVAASMLGLDIKSAEALVSVDALTRCLAWMQQVAGPQCRDLMYPVLAAYISYSIANRTGLIVGFFGGLLSVLSGAGFFGAVITGFLGGYLMNALKKRIKVSRTYLPVMNMVVYPLIGTLAVFLACYFVINPLGNWITQSIVSLIGVIGNLGGVAVSFILAAGNSFDIGGPVSKGFMAITLQLADAGFSKGPLSIGSVVPAIGFGLATLLDKFVVRKHLFDEDLQASGTPALILGLLCVAEGGLPLLLSDLLFMIPINCLGGGLAAASAYLFGVHMPKTVPGGILGVPLMEKPFLYMLSILIGALTVAVLVLLRRMRLAQKAMKQKEA</sequence>
<evidence type="ECO:0000256" key="9">
    <source>
        <dbReference type="SAM" id="Phobius"/>
    </source>
</evidence>
<dbReference type="EMBL" id="QRUP01000004">
    <property type="protein sequence ID" value="RGR75555.1"/>
    <property type="molecule type" value="Genomic_DNA"/>
</dbReference>
<dbReference type="InterPro" id="IPR050864">
    <property type="entry name" value="Bacterial_PTS_Sugar_Transport"/>
</dbReference>
<feature type="transmembrane region" description="Helical" evidence="9">
    <location>
        <begin position="21"/>
        <end position="42"/>
    </location>
</feature>
<feature type="transmembrane region" description="Helical" evidence="9">
    <location>
        <begin position="267"/>
        <end position="285"/>
    </location>
</feature>
<feature type="transmembrane region" description="Helical" evidence="9">
    <location>
        <begin position="173"/>
        <end position="198"/>
    </location>
</feature>
<evidence type="ECO:0000256" key="7">
    <source>
        <dbReference type="ARBA" id="ARBA00022989"/>
    </source>
</evidence>
<feature type="domain" description="PTS EIIC type-2" evidence="10">
    <location>
        <begin position="13"/>
        <end position="362"/>
    </location>
</feature>
<gene>
    <name evidence="11" type="ORF">DWY25_04785</name>
</gene>
<feature type="transmembrane region" description="Helical" evidence="9">
    <location>
        <begin position="99"/>
        <end position="128"/>
    </location>
</feature>
<dbReference type="Pfam" id="PF02378">
    <property type="entry name" value="PTS_EIIC"/>
    <property type="match status" value="1"/>
</dbReference>